<comment type="catalytic activity">
    <reaction evidence="6 7">
        <text>carbamoyl phosphate + L-aspartate = N-carbamoyl-L-aspartate + phosphate + H(+)</text>
        <dbReference type="Rhea" id="RHEA:20013"/>
        <dbReference type="ChEBI" id="CHEBI:15378"/>
        <dbReference type="ChEBI" id="CHEBI:29991"/>
        <dbReference type="ChEBI" id="CHEBI:32814"/>
        <dbReference type="ChEBI" id="CHEBI:43474"/>
        <dbReference type="ChEBI" id="CHEBI:58228"/>
        <dbReference type="EC" id="2.1.3.2"/>
    </reaction>
</comment>
<organism evidence="10 11">
    <name type="scientific">Lentibacillus juripiscarius</name>
    <dbReference type="NCBI Taxonomy" id="257446"/>
    <lineage>
        <taxon>Bacteria</taxon>
        <taxon>Bacillati</taxon>
        <taxon>Bacillota</taxon>
        <taxon>Bacilli</taxon>
        <taxon>Bacillales</taxon>
        <taxon>Bacillaceae</taxon>
        <taxon>Lentibacillus</taxon>
    </lineage>
</organism>
<feature type="binding site" evidence="7">
    <location>
        <position position="249"/>
    </location>
    <ligand>
        <name>carbamoyl phosphate</name>
        <dbReference type="ChEBI" id="CHEBI:58228"/>
    </ligand>
</feature>
<feature type="domain" description="Aspartate/ornithine carbamoyltransferase Asp/Orn-binding" evidence="8">
    <location>
        <begin position="145"/>
        <end position="286"/>
    </location>
</feature>
<keyword evidence="4 7" id="KW-0665">Pyrimidine biosynthesis</keyword>
<evidence type="ECO:0000256" key="5">
    <source>
        <dbReference type="ARBA" id="ARBA00043884"/>
    </source>
</evidence>
<feature type="binding site" evidence="7">
    <location>
        <position position="76"/>
    </location>
    <ligand>
        <name>L-aspartate</name>
        <dbReference type="ChEBI" id="CHEBI:29991"/>
    </ligand>
</feature>
<dbReference type="PROSITE" id="PS00097">
    <property type="entry name" value="CARBAMOYLTRANSFERASE"/>
    <property type="match status" value="1"/>
</dbReference>
<feature type="binding site" evidence="7">
    <location>
        <position position="49"/>
    </location>
    <ligand>
        <name>carbamoyl phosphate</name>
        <dbReference type="ChEBI" id="CHEBI:58228"/>
    </ligand>
</feature>
<dbReference type="InterPro" id="IPR006132">
    <property type="entry name" value="Asp/Orn_carbamoyltranf_P-bd"/>
</dbReference>
<dbReference type="Pfam" id="PF02729">
    <property type="entry name" value="OTCace_N"/>
    <property type="match status" value="1"/>
</dbReference>
<dbReference type="InterPro" id="IPR002082">
    <property type="entry name" value="Asp_carbamoyltransf"/>
</dbReference>
<feature type="binding site" evidence="7">
    <location>
        <position position="126"/>
    </location>
    <ligand>
        <name>carbamoyl phosphate</name>
        <dbReference type="ChEBI" id="CHEBI:58228"/>
    </ligand>
</feature>
<dbReference type="InterPro" id="IPR006131">
    <property type="entry name" value="Asp_carbamoyltransf_Asp/Orn-bd"/>
</dbReference>
<evidence type="ECO:0000259" key="9">
    <source>
        <dbReference type="Pfam" id="PF02729"/>
    </source>
</evidence>
<dbReference type="EC" id="2.1.3.2" evidence="7"/>
<dbReference type="Pfam" id="PF00185">
    <property type="entry name" value="OTCace"/>
    <property type="match status" value="1"/>
</dbReference>
<evidence type="ECO:0000256" key="2">
    <source>
        <dbReference type="ARBA" id="ARBA00008896"/>
    </source>
</evidence>
<feature type="binding site" evidence="7">
    <location>
        <position position="98"/>
    </location>
    <ligand>
        <name>carbamoyl phosphate</name>
        <dbReference type="ChEBI" id="CHEBI:58228"/>
    </ligand>
</feature>
<dbReference type="GO" id="GO:0004070">
    <property type="term" value="F:aspartate carbamoyltransferase activity"/>
    <property type="evidence" value="ECO:0007669"/>
    <property type="project" value="UniProtKB-EC"/>
</dbReference>
<accession>A0ABW5V4A7</accession>
<dbReference type="InterPro" id="IPR006130">
    <property type="entry name" value="Asp/Orn_carbamoylTrfase"/>
</dbReference>
<dbReference type="PANTHER" id="PTHR45753:SF6">
    <property type="entry name" value="ASPARTATE CARBAMOYLTRANSFERASE"/>
    <property type="match status" value="1"/>
</dbReference>
<comment type="similarity">
    <text evidence="2 7">Belongs to the aspartate/ornithine carbamoyltransferase superfamily. ATCase family.</text>
</comment>
<sequence length="295" mass="32809">MQHFLSAKDLSADVIQSIMDRAEATGKPLTGDSRGHFAANLFFEPSTRTKTSFLVAEKKLGMEILDFQTETSSMTKGESLYDTARTYEAIGADLLVIRHGRDTWYEQLAGRISIPIINAGSGKGEHPTQCMLDLFTIRQEFGAFKGLNVAIAGDIKHSRVAHSHACALRTVGANVYFVEVPGFKDETLDIPYVTMDEACAMCDVLMLLRIQHERHGGSGYDAASYLADYGLTMERERNMQGHAIILHPAPVNRGVEIDTRLVECDRSRIFQQMENGVAVRMAIINLLLEERRVLV</sequence>
<feature type="binding site" evidence="7">
    <location>
        <position position="159"/>
    </location>
    <ligand>
        <name>L-aspartate</name>
        <dbReference type="ChEBI" id="CHEBI:29991"/>
    </ligand>
</feature>
<evidence type="ECO:0000313" key="10">
    <source>
        <dbReference type="EMBL" id="MFD2760518.1"/>
    </source>
</evidence>
<comment type="subunit">
    <text evidence="7">Heterododecamer (2C3:3R2) of six catalytic PyrB chains organized as two trimers (C3), and six regulatory PyrI chains organized as three dimers (R2).</text>
</comment>
<evidence type="ECO:0000256" key="3">
    <source>
        <dbReference type="ARBA" id="ARBA00022679"/>
    </source>
</evidence>
<dbReference type="SUPFAM" id="SSF53671">
    <property type="entry name" value="Aspartate/ornithine carbamoyltransferase"/>
    <property type="match status" value="1"/>
</dbReference>
<feature type="binding site" evidence="7">
    <location>
        <position position="48"/>
    </location>
    <ligand>
        <name>carbamoyl phosphate</name>
        <dbReference type="ChEBI" id="CHEBI:58228"/>
    </ligand>
</feature>
<evidence type="ECO:0000313" key="11">
    <source>
        <dbReference type="Proteomes" id="UP001597502"/>
    </source>
</evidence>
<dbReference type="NCBIfam" id="NF002032">
    <property type="entry name" value="PRK00856.1"/>
    <property type="match status" value="1"/>
</dbReference>
<feature type="binding site" evidence="7">
    <location>
        <position position="250"/>
    </location>
    <ligand>
        <name>carbamoyl phosphate</name>
        <dbReference type="ChEBI" id="CHEBI:58228"/>
    </ligand>
</feature>
<proteinExistence type="inferred from homology"/>
<dbReference type="NCBIfam" id="TIGR00670">
    <property type="entry name" value="asp_carb_tr"/>
    <property type="match status" value="1"/>
</dbReference>
<comment type="pathway">
    <text evidence="1 7">Pyrimidine metabolism; UMP biosynthesis via de novo pathway; (S)-dihydroorotate from bicarbonate: step 2/3.</text>
</comment>
<evidence type="ECO:0000256" key="7">
    <source>
        <dbReference type="HAMAP-Rule" id="MF_00001"/>
    </source>
</evidence>
<dbReference type="RefSeq" id="WP_382392066.1">
    <property type="nucleotide sequence ID" value="NZ_JBHUNA010000009.1"/>
</dbReference>
<dbReference type="InterPro" id="IPR036901">
    <property type="entry name" value="Asp/Orn_carbamoylTrfase_sf"/>
</dbReference>
<dbReference type="PANTHER" id="PTHR45753">
    <property type="entry name" value="ORNITHINE CARBAMOYLTRANSFERASE, MITOCHONDRIAL"/>
    <property type="match status" value="1"/>
</dbReference>
<feature type="binding site" evidence="7">
    <location>
        <position position="129"/>
    </location>
    <ligand>
        <name>carbamoyl phosphate</name>
        <dbReference type="ChEBI" id="CHEBI:58228"/>
    </ligand>
</feature>
<dbReference type="PRINTS" id="PR00100">
    <property type="entry name" value="AOTCASE"/>
</dbReference>
<feature type="domain" description="Aspartate/ornithine carbamoyltransferase carbamoyl-P binding" evidence="9">
    <location>
        <begin position="2"/>
        <end position="139"/>
    </location>
</feature>
<name>A0ABW5V4A7_9BACI</name>
<protein>
    <recommendedName>
        <fullName evidence="7">Aspartate carbamoyltransferase</fullName>
        <ecNumber evidence="7">2.1.3.2</ecNumber>
    </recommendedName>
    <alternativeName>
        <fullName evidence="7">Aspartate transcarbamylase</fullName>
        <shortName evidence="7">ATCase</shortName>
    </alternativeName>
</protein>
<comment type="caution">
    <text evidence="10">The sequence shown here is derived from an EMBL/GenBank/DDBJ whole genome shotgun (WGS) entry which is preliminary data.</text>
</comment>
<dbReference type="HAMAP" id="MF_00001">
    <property type="entry name" value="Asp_carb_tr"/>
    <property type="match status" value="1"/>
</dbReference>
<comment type="function">
    <text evidence="5 7">Catalyzes the condensation of carbamoyl phosphate and aspartate to form carbamoyl aspartate and inorganic phosphate, the committed step in the de novo pyrimidine nucleotide biosynthesis pathway.</text>
</comment>
<reference evidence="11" key="1">
    <citation type="journal article" date="2019" name="Int. J. Syst. Evol. Microbiol.">
        <title>The Global Catalogue of Microorganisms (GCM) 10K type strain sequencing project: providing services to taxonomists for standard genome sequencing and annotation.</title>
        <authorList>
            <consortium name="The Broad Institute Genomics Platform"/>
            <consortium name="The Broad Institute Genome Sequencing Center for Infectious Disease"/>
            <person name="Wu L."/>
            <person name="Ma J."/>
        </authorList>
    </citation>
    <scope>NUCLEOTIDE SEQUENCE [LARGE SCALE GENOMIC DNA]</scope>
    <source>
        <strain evidence="11">TISTR 1535</strain>
    </source>
</reference>
<evidence type="ECO:0000259" key="8">
    <source>
        <dbReference type="Pfam" id="PF00185"/>
    </source>
</evidence>
<gene>
    <name evidence="7" type="primary">pyrB</name>
    <name evidence="10" type="ORF">ACFSUO_05975</name>
</gene>
<keyword evidence="11" id="KW-1185">Reference proteome</keyword>
<dbReference type="EMBL" id="JBHUNA010000009">
    <property type="protein sequence ID" value="MFD2760518.1"/>
    <property type="molecule type" value="Genomic_DNA"/>
</dbReference>
<dbReference type="PRINTS" id="PR00101">
    <property type="entry name" value="ATCASE"/>
</dbReference>
<keyword evidence="3 7" id="KW-0808">Transferase</keyword>
<feature type="binding site" evidence="7">
    <location>
        <position position="209"/>
    </location>
    <ligand>
        <name>L-aspartate</name>
        <dbReference type="ChEBI" id="CHEBI:29991"/>
    </ligand>
</feature>
<evidence type="ECO:0000256" key="6">
    <source>
        <dbReference type="ARBA" id="ARBA00048859"/>
    </source>
</evidence>
<evidence type="ECO:0000256" key="1">
    <source>
        <dbReference type="ARBA" id="ARBA00004852"/>
    </source>
</evidence>
<dbReference type="Proteomes" id="UP001597502">
    <property type="component" value="Unassembled WGS sequence"/>
</dbReference>
<evidence type="ECO:0000256" key="4">
    <source>
        <dbReference type="ARBA" id="ARBA00022975"/>
    </source>
</evidence>
<dbReference type="Gene3D" id="3.40.50.1370">
    <property type="entry name" value="Aspartate/ornithine carbamoyltransferase"/>
    <property type="match status" value="2"/>
</dbReference>